<dbReference type="EMBL" id="JRXE01000004">
    <property type="protein sequence ID" value="KOC91795.1"/>
    <property type="molecule type" value="Genomic_DNA"/>
</dbReference>
<dbReference type="GO" id="GO:0044780">
    <property type="term" value="P:bacterial-type flagellum assembly"/>
    <property type="evidence" value="ECO:0007669"/>
    <property type="project" value="InterPro"/>
</dbReference>
<evidence type="ECO:0000313" key="4">
    <source>
        <dbReference type="EMBL" id="KOC91795.1"/>
    </source>
</evidence>
<proteinExistence type="inferred from homology"/>
<dbReference type="PATRIC" id="fig|1560201.3.peg.697"/>
<sequence>MNPLLTALDKMLEVLSSLAEVMEAEQQQLSAGRINGSLLQRITEDKSSLLSTLNYLDEMRCRAEKEAGLIAPYSAQATLNQRWETIQQRTMKLHDTNQHNGMLLNQQITHNEQALALLKPHQSQAFYGPDGQAQPSAFSSRKL</sequence>
<keyword evidence="3" id="KW-1005">Bacterial flagellum biogenesis</keyword>
<dbReference type="EMBL" id="JRXF01000002">
    <property type="protein sequence ID" value="KOC95077.1"/>
    <property type="molecule type" value="Genomic_DNA"/>
</dbReference>
<dbReference type="RefSeq" id="WP_052897814.1">
    <property type="nucleotide sequence ID" value="NZ_JRXE01000004.1"/>
</dbReference>
<reference evidence="6 7" key="1">
    <citation type="journal article" date="2015" name="Int. J. Syst. Evol. Microbiol.">
        <title>Erwinia iniecta sp. nov., isolated from Russian wheat aphids (Diuraphis noxia).</title>
        <authorList>
            <person name="Campillo T."/>
            <person name="Luna E."/>
            <person name="Portier P."/>
            <person name="Fischer-Le Saux M."/>
            <person name="Lapitan N."/>
            <person name="Tisserat N.A."/>
            <person name="Leach J.E."/>
        </authorList>
    </citation>
    <scope>NUCLEOTIDE SEQUENCE [LARGE SCALE GENOMIC DNA]</scope>
    <source>
        <strain evidence="4 7">B120</strain>
        <strain evidence="5 6">B149</strain>
    </source>
</reference>
<keyword evidence="7" id="KW-1185">Reference proteome</keyword>
<evidence type="ECO:0000256" key="2">
    <source>
        <dbReference type="ARBA" id="ARBA00007703"/>
    </source>
</evidence>
<keyword evidence="4" id="KW-0966">Cell projection</keyword>
<comment type="caution">
    <text evidence="4">The sequence shown here is derived from an EMBL/GenBank/DDBJ whole genome shotgun (WGS) entry which is preliminary data.</text>
</comment>
<dbReference type="Proteomes" id="UP000036851">
    <property type="component" value="Unassembled WGS sequence"/>
</dbReference>
<dbReference type="STRING" id="1560201.NG42_03255"/>
<dbReference type="Pfam" id="PF05130">
    <property type="entry name" value="FlgN"/>
    <property type="match status" value="1"/>
</dbReference>
<dbReference type="InterPro" id="IPR036679">
    <property type="entry name" value="FlgN-like_sf"/>
</dbReference>
<gene>
    <name evidence="4" type="ORF">NG42_03255</name>
    <name evidence="5" type="ORF">NG43_02460</name>
</gene>
<evidence type="ECO:0000256" key="1">
    <source>
        <dbReference type="ARBA" id="ARBA00002397"/>
    </source>
</evidence>
<accession>A0A0L7T8V1</accession>
<evidence type="ECO:0000313" key="5">
    <source>
        <dbReference type="EMBL" id="KOC95077.1"/>
    </source>
</evidence>
<name>A0A0L7T8V1_9GAMM</name>
<keyword evidence="4" id="KW-0282">Flagellum</keyword>
<dbReference type="OrthoDB" id="6462803at2"/>
<keyword evidence="4" id="KW-0969">Cilium</keyword>
<dbReference type="Gene3D" id="1.20.58.300">
    <property type="entry name" value="FlgN-like"/>
    <property type="match status" value="1"/>
</dbReference>
<evidence type="ECO:0000313" key="7">
    <source>
        <dbReference type="Proteomes" id="UP000037088"/>
    </source>
</evidence>
<evidence type="ECO:0000313" key="6">
    <source>
        <dbReference type="Proteomes" id="UP000036851"/>
    </source>
</evidence>
<organism evidence="4 7">
    <name type="scientific">Winslowiella iniecta</name>
    <dbReference type="NCBI Taxonomy" id="1560201"/>
    <lineage>
        <taxon>Bacteria</taxon>
        <taxon>Pseudomonadati</taxon>
        <taxon>Pseudomonadota</taxon>
        <taxon>Gammaproteobacteria</taxon>
        <taxon>Enterobacterales</taxon>
        <taxon>Erwiniaceae</taxon>
        <taxon>Winslowiella</taxon>
    </lineage>
</organism>
<comment type="similarity">
    <text evidence="2">Belongs to the FlgN family.</text>
</comment>
<dbReference type="AlphaFoldDB" id="A0A0L7T8V1"/>
<protein>
    <submittedName>
        <fullName evidence="4">Flagellar biosynthesis protein FlgN</fullName>
    </submittedName>
</protein>
<comment type="function">
    <text evidence="1">Required for the efficient initiation of filament assembly.</text>
</comment>
<dbReference type="SUPFAM" id="SSF140566">
    <property type="entry name" value="FlgN-like"/>
    <property type="match status" value="1"/>
</dbReference>
<dbReference type="InterPro" id="IPR007809">
    <property type="entry name" value="FlgN-like"/>
</dbReference>
<dbReference type="Proteomes" id="UP000037088">
    <property type="component" value="Unassembled WGS sequence"/>
</dbReference>
<evidence type="ECO:0000256" key="3">
    <source>
        <dbReference type="ARBA" id="ARBA00022795"/>
    </source>
</evidence>